<dbReference type="OrthoDB" id="10057240at2759"/>
<dbReference type="Proteomes" id="UP000055024">
    <property type="component" value="Unassembled WGS sequence"/>
</dbReference>
<keyword evidence="2" id="KW-1185">Reference proteome</keyword>
<protein>
    <submittedName>
        <fullName evidence="1">Tigger transposable element-derived protein 4</fullName>
    </submittedName>
</protein>
<name>A0A0V1GW67_9BILA</name>
<comment type="caution">
    <text evidence="1">The sequence shown here is derived from an EMBL/GenBank/DDBJ whole genome shotgun (WGS) entry which is preliminary data.</text>
</comment>
<accession>A0A0V1GW67</accession>
<dbReference type="AlphaFoldDB" id="A0A0V1GW67"/>
<evidence type="ECO:0000313" key="1">
    <source>
        <dbReference type="EMBL" id="KRZ02429.1"/>
    </source>
</evidence>
<evidence type="ECO:0000313" key="2">
    <source>
        <dbReference type="Proteomes" id="UP000055024"/>
    </source>
</evidence>
<reference evidence="1 2" key="1">
    <citation type="submission" date="2015-01" db="EMBL/GenBank/DDBJ databases">
        <title>Evolution of Trichinella species and genotypes.</title>
        <authorList>
            <person name="Korhonen P.K."/>
            <person name="Edoardo P."/>
            <person name="Giuseppe L.R."/>
            <person name="Gasser R.B."/>
        </authorList>
    </citation>
    <scope>NUCLEOTIDE SEQUENCE [LARGE SCALE GENOMIC DNA]</scope>
    <source>
        <strain evidence="1">ISS1029</strain>
    </source>
</reference>
<gene>
    <name evidence="1" type="primary">TIGD4</name>
    <name evidence="1" type="ORF">T11_7793</name>
</gene>
<sequence length="142" mass="15881">MENSNNCERLQSAVVVNDGTQAGAEQLHVVLMLHYSVSHYIASALMSKRIALSVKDKVAVISALNDAEQFATVLGYTDFTCTTGWLDRFKASGRLCDEARSSNTKSVDAWLNSVWPALRQQYKDENIFNRDETAVFYRLGPK</sequence>
<organism evidence="1 2">
    <name type="scientific">Trichinella zimbabwensis</name>
    <dbReference type="NCBI Taxonomy" id="268475"/>
    <lineage>
        <taxon>Eukaryota</taxon>
        <taxon>Metazoa</taxon>
        <taxon>Ecdysozoa</taxon>
        <taxon>Nematoda</taxon>
        <taxon>Enoplea</taxon>
        <taxon>Dorylaimia</taxon>
        <taxon>Trichinellida</taxon>
        <taxon>Trichinellidae</taxon>
        <taxon>Trichinella</taxon>
    </lineage>
</organism>
<dbReference type="EMBL" id="JYDP01000230">
    <property type="protein sequence ID" value="KRZ02429.1"/>
    <property type="molecule type" value="Genomic_DNA"/>
</dbReference>
<proteinExistence type="predicted"/>